<reference evidence="3" key="1">
    <citation type="submission" date="2018-06" db="EMBL/GenBank/DDBJ databases">
        <authorList>
            <consortium name="Pathogen Informatics"/>
        </authorList>
    </citation>
    <scope>NUCLEOTIDE SEQUENCE [LARGE SCALE GENOMIC DNA]</scope>
    <source>
        <strain evidence="3">NCTC10115</strain>
    </source>
</reference>
<dbReference type="Proteomes" id="UP000260136">
    <property type="component" value="Chromosome"/>
</dbReference>
<evidence type="ECO:0000259" key="1">
    <source>
        <dbReference type="Pfam" id="PF05692"/>
    </source>
</evidence>
<proteinExistence type="predicted"/>
<accession>A0A3B0PF40</accession>
<evidence type="ECO:0000313" key="3">
    <source>
        <dbReference type="Proteomes" id="UP000260136"/>
    </source>
</evidence>
<dbReference type="AlphaFoldDB" id="A0A3B0PF40"/>
<name>A0A3B0PF40_MYCGL</name>
<sequence>MGASDQNARTAMGTNMNVQRVPATTSTQGGYARYLSFYVNAPQAGSYYISGNYNSLTNRGLAVSTDTKFTTNVIKITHLQVIDATNRILTFDTKTKRGTDSNNGNITLEANKDTITLTKGW</sequence>
<protein>
    <submittedName>
        <fullName evidence="2">Mycoplasma haemagglutinin</fullName>
    </submittedName>
</protein>
<dbReference type="Gene3D" id="2.60.120.260">
    <property type="entry name" value="Galactose-binding domain-like"/>
    <property type="match status" value="1"/>
</dbReference>
<dbReference type="EMBL" id="LS991952">
    <property type="protein sequence ID" value="SYV94480.1"/>
    <property type="molecule type" value="Genomic_DNA"/>
</dbReference>
<feature type="non-terminal residue" evidence="2">
    <location>
        <position position="121"/>
    </location>
</feature>
<dbReference type="Pfam" id="PF05692">
    <property type="entry name" value="Myco_haema"/>
    <property type="match status" value="1"/>
</dbReference>
<organism evidence="2 3">
    <name type="scientific">Mycoplasmoides gallisepticum</name>
    <name type="common">Mycoplasma gallisepticum</name>
    <dbReference type="NCBI Taxonomy" id="2096"/>
    <lineage>
        <taxon>Bacteria</taxon>
        <taxon>Bacillati</taxon>
        <taxon>Mycoplasmatota</taxon>
        <taxon>Mycoplasmoidales</taxon>
        <taxon>Mycoplasmoidaceae</taxon>
        <taxon>Mycoplasmoides</taxon>
    </lineage>
</organism>
<gene>
    <name evidence="2" type="ORF">NCTC10115_00804</name>
</gene>
<feature type="domain" description="Haemagglutinin Mycoplasma" evidence="1">
    <location>
        <begin position="6"/>
        <end position="121"/>
    </location>
</feature>
<evidence type="ECO:0000313" key="2">
    <source>
        <dbReference type="EMBL" id="SYV94480.1"/>
    </source>
</evidence>
<dbReference type="InterPro" id="IPR008692">
    <property type="entry name" value="Hemogglutn_Mycoplasma"/>
</dbReference>